<dbReference type="Pfam" id="PF07647">
    <property type="entry name" value="SAM_2"/>
    <property type="match status" value="1"/>
</dbReference>
<dbReference type="Gene3D" id="1.10.150.50">
    <property type="entry name" value="Transcription Factor, Ets-1"/>
    <property type="match status" value="1"/>
</dbReference>
<feature type="region of interest" description="Disordered" evidence="2">
    <location>
        <begin position="394"/>
        <end position="415"/>
    </location>
</feature>
<dbReference type="InterPro" id="IPR013761">
    <property type="entry name" value="SAM/pointed_sf"/>
</dbReference>
<keyword evidence="5" id="KW-1185">Reference proteome</keyword>
<feature type="region of interest" description="Disordered" evidence="2">
    <location>
        <begin position="55"/>
        <end position="89"/>
    </location>
</feature>
<evidence type="ECO:0000256" key="2">
    <source>
        <dbReference type="SAM" id="MobiDB-lite"/>
    </source>
</evidence>
<dbReference type="CDD" id="cd09487">
    <property type="entry name" value="SAM_superfamily"/>
    <property type="match status" value="1"/>
</dbReference>
<feature type="region of interest" description="Disordered" evidence="2">
    <location>
        <begin position="118"/>
        <end position="143"/>
    </location>
</feature>
<dbReference type="PROSITE" id="PS50105">
    <property type="entry name" value="SAM_DOMAIN"/>
    <property type="match status" value="1"/>
</dbReference>
<feature type="compositionally biased region" description="Polar residues" evidence="2">
    <location>
        <begin position="506"/>
        <end position="527"/>
    </location>
</feature>
<evidence type="ECO:0000256" key="1">
    <source>
        <dbReference type="ARBA" id="ARBA00022737"/>
    </source>
</evidence>
<feature type="compositionally biased region" description="Polar residues" evidence="2">
    <location>
        <begin position="185"/>
        <end position="198"/>
    </location>
</feature>
<gene>
    <name evidence="4" type="ORF">CSSPTR1EN2_LOCUS14963</name>
</gene>
<dbReference type="PANTHER" id="PTHR10627:SF69">
    <property type="entry name" value="PROTEIN BICAUDAL C"/>
    <property type="match status" value="1"/>
</dbReference>
<evidence type="ECO:0000313" key="4">
    <source>
        <dbReference type="EMBL" id="CAK9219894.1"/>
    </source>
</evidence>
<organism evidence="4 5">
    <name type="scientific">Sphagnum troendelagicum</name>
    <dbReference type="NCBI Taxonomy" id="128251"/>
    <lineage>
        <taxon>Eukaryota</taxon>
        <taxon>Viridiplantae</taxon>
        <taxon>Streptophyta</taxon>
        <taxon>Embryophyta</taxon>
        <taxon>Bryophyta</taxon>
        <taxon>Sphagnophytina</taxon>
        <taxon>Sphagnopsida</taxon>
        <taxon>Sphagnales</taxon>
        <taxon>Sphagnaceae</taxon>
        <taxon>Sphagnum</taxon>
    </lineage>
</organism>
<protein>
    <recommendedName>
        <fullName evidence="3">SAM domain-containing protein</fullName>
    </recommendedName>
</protein>
<feature type="region of interest" description="Disordered" evidence="2">
    <location>
        <begin position="172"/>
        <end position="203"/>
    </location>
</feature>
<feature type="compositionally biased region" description="Basic and acidic residues" evidence="2">
    <location>
        <begin position="345"/>
        <end position="354"/>
    </location>
</feature>
<name>A0ABP0UEQ8_9BRYO</name>
<dbReference type="Proteomes" id="UP001497512">
    <property type="component" value="Chromosome 3"/>
</dbReference>
<reference evidence="4" key="1">
    <citation type="submission" date="2024-02" db="EMBL/GenBank/DDBJ databases">
        <authorList>
            <consortium name="ELIXIR-Norway"/>
            <consortium name="Elixir Norway"/>
        </authorList>
    </citation>
    <scope>NUCLEOTIDE SEQUENCE</scope>
</reference>
<evidence type="ECO:0000259" key="3">
    <source>
        <dbReference type="PROSITE" id="PS50105"/>
    </source>
</evidence>
<proteinExistence type="predicted"/>
<feature type="region of interest" description="Disordered" evidence="2">
    <location>
        <begin position="494"/>
        <end position="527"/>
    </location>
</feature>
<evidence type="ECO:0000313" key="5">
    <source>
        <dbReference type="Proteomes" id="UP001497512"/>
    </source>
</evidence>
<feature type="compositionally biased region" description="Basic residues" evidence="2">
    <location>
        <begin position="256"/>
        <end position="265"/>
    </location>
</feature>
<accession>A0ABP0UEQ8</accession>
<feature type="region of interest" description="Disordered" evidence="2">
    <location>
        <begin position="345"/>
        <end position="365"/>
    </location>
</feature>
<feature type="domain" description="SAM" evidence="3">
    <location>
        <begin position="720"/>
        <end position="775"/>
    </location>
</feature>
<feature type="compositionally biased region" description="Basic and acidic residues" evidence="2">
    <location>
        <begin position="79"/>
        <end position="89"/>
    </location>
</feature>
<feature type="region of interest" description="Disordered" evidence="2">
    <location>
        <begin position="218"/>
        <end position="265"/>
    </location>
</feature>
<feature type="compositionally biased region" description="Basic and acidic residues" evidence="2">
    <location>
        <begin position="129"/>
        <end position="143"/>
    </location>
</feature>
<sequence length="775" mass="83460">MFSVGAPPSPIMLMKGTVVQEFLQVRGQGSWYAMAKTKRKQLAALAAVNESIPVTTTDGENHKMDPPTAEQSRCSRKTTLREHSPETEVRHQRVIIWIPPAIPTSRSEASTNVIAQVLTNGTPSRKRNRNSDKSKAAGNERGRINKSFSKVIFKVGNWREEKIIKEARPSLMGPTAVVETDKISQRSSTKTGSDTSPTKKTKTQRVVFNIPSLCEEADGAIPIGNSQDPPGGETQGIAEESNVEGESLMESPTTLSKRKTPRRKAGSLKGLLAANPLFQSPPPGQREEELPLMSRGGVDAIMGGNEQARVEKKKGPTSVRKQENTLDRRRERALGVPLRHSKRLAKESPRKELLTEPAAAQTGVEASTRDFHPMKMTETIQRISGSPPGMVLPTSVSPSTVPISADPQQTGSVDVTPTTEKLPQHVLHVKGSTERDASGRVAPIVDPSILQQSMAPQSLPLSTPSLVKEALTLVGTVETAVQSQTRLLRSGRMIDLQPGTIPPQTLPSERSSYTPSPLPNSSGKAGTATRSLLAAAAQISNAVTVPDAEKNTKLQAPDHATCLLAFGFKATTSSGNHLTCGMESNTVTPTGLQTIRSVSGLAEDKETWCKGNKLPVQHAYSGMIQSGLGKINGQAIEKPISATTCIQDKEINFPGAKQNSHEGIAAHPQAAMCGVNHFLPPKLSSRPLQMPEILNSELALSKQVNRVAVVKAKLEEGGGLTDWLVEHGLGVFVGLFEERHVDEGALLQLTMEDLKEMGVHAVGPRRKLIWAIENL</sequence>
<feature type="compositionally biased region" description="Polar residues" evidence="2">
    <location>
        <begin position="406"/>
        <end position="415"/>
    </location>
</feature>
<dbReference type="SUPFAM" id="SSF47769">
    <property type="entry name" value="SAM/Pointed domain"/>
    <property type="match status" value="1"/>
</dbReference>
<dbReference type="InterPro" id="IPR001660">
    <property type="entry name" value="SAM"/>
</dbReference>
<dbReference type="PANTHER" id="PTHR10627">
    <property type="entry name" value="SCP160"/>
    <property type="match status" value="1"/>
</dbReference>
<keyword evidence="1" id="KW-0677">Repeat</keyword>
<dbReference type="EMBL" id="OZ019895">
    <property type="protein sequence ID" value="CAK9219894.1"/>
    <property type="molecule type" value="Genomic_DNA"/>
</dbReference>